<evidence type="ECO:0000313" key="5">
    <source>
        <dbReference type="Proteomes" id="UP001140206"/>
    </source>
</evidence>
<feature type="domain" description="F-box" evidence="3">
    <location>
        <begin position="111"/>
        <end position="151"/>
    </location>
</feature>
<proteinExistence type="predicted"/>
<dbReference type="Proteomes" id="UP001140206">
    <property type="component" value="Chromosome 2"/>
</dbReference>
<keyword evidence="5" id="KW-1185">Reference proteome</keyword>
<reference evidence="4" key="1">
    <citation type="submission" date="2022-08" db="EMBL/GenBank/DDBJ databases">
        <authorList>
            <person name="Marques A."/>
        </authorList>
    </citation>
    <scope>NUCLEOTIDE SEQUENCE</scope>
    <source>
        <strain evidence="4">RhyPub2mFocal</strain>
        <tissue evidence="4">Leaves</tissue>
    </source>
</reference>
<name>A0AAV8FZZ3_9POAL</name>
<dbReference type="Gene3D" id="2.120.10.80">
    <property type="entry name" value="Kelch-type beta propeller"/>
    <property type="match status" value="1"/>
</dbReference>
<evidence type="ECO:0000256" key="2">
    <source>
        <dbReference type="ARBA" id="ARBA00022737"/>
    </source>
</evidence>
<keyword evidence="1" id="KW-0880">Kelch repeat</keyword>
<comment type="caution">
    <text evidence="4">The sequence shown here is derived from an EMBL/GenBank/DDBJ whole genome shotgun (WGS) entry which is preliminary data.</text>
</comment>
<evidence type="ECO:0000313" key="4">
    <source>
        <dbReference type="EMBL" id="KAJ4799024.1"/>
    </source>
</evidence>
<protein>
    <recommendedName>
        <fullName evidence="3">F-box domain-containing protein</fullName>
    </recommendedName>
</protein>
<evidence type="ECO:0000256" key="1">
    <source>
        <dbReference type="ARBA" id="ARBA00022441"/>
    </source>
</evidence>
<dbReference type="AlphaFoldDB" id="A0AAV8FZZ3"/>
<dbReference type="EMBL" id="JAMFTS010000002">
    <property type="protein sequence ID" value="KAJ4799024.1"/>
    <property type="molecule type" value="Genomic_DNA"/>
</dbReference>
<sequence>MIIKNEDTLLTKQKIVNTISLRSYLQCCQNLYITTFAPVTSSLAFSLQVPNPSPKLTHTSPSLFKLNNQTVSFELIEFYNYKYHMITTSPSNSNQYDSHMPDRYDPVIPGLPDHIAEHCLLHLPFPYPSLLRSVSPSWNKALLSPSFLLTKSKLCLSTPRLFVFSFHPQTLQIQCQSLDPASHRWFLLPHIPLSTQIHPCYLACGTVASKGEMFLFAGGENCLVYRAITNTWSVTGPMSSPRAPLAVGEVSDGRIAVVTENSGMLSAEIYDSITDKWGPAAVMPQGIERYDAATINGRVYLTEGWDWPFDSPPRAAVYDAVHNMWQEMPKGMCEGWTGSSAVINGAFYIVTEYGDNNLKLYDETRDEWRPVRGGGVPKAVRRPYAVVGGGNGMLYVVGKGLDVAIGRVEKAKVEWEVIKGPEAFAELLPCNAQVLHL</sequence>
<keyword evidence="2" id="KW-0677">Repeat</keyword>
<dbReference type="SMART" id="SM00256">
    <property type="entry name" value="FBOX"/>
    <property type="match status" value="1"/>
</dbReference>
<gene>
    <name evidence="4" type="ORF">LUZ62_050270</name>
</gene>
<dbReference type="InterPro" id="IPR001810">
    <property type="entry name" value="F-box_dom"/>
</dbReference>
<accession>A0AAV8FZZ3</accession>
<dbReference type="PANTHER" id="PTHR46344:SF4">
    <property type="entry name" value="OS07G0153400 PROTEIN"/>
    <property type="match status" value="1"/>
</dbReference>
<organism evidence="4 5">
    <name type="scientific">Rhynchospora pubera</name>
    <dbReference type="NCBI Taxonomy" id="906938"/>
    <lineage>
        <taxon>Eukaryota</taxon>
        <taxon>Viridiplantae</taxon>
        <taxon>Streptophyta</taxon>
        <taxon>Embryophyta</taxon>
        <taxon>Tracheophyta</taxon>
        <taxon>Spermatophyta</taxon>
        <taxon>Magnoliopsida</taxon>
        <taxon>Liliopsida</taxon>
        <taxon>Poales</taxon>
        <taxon>Cyperaceae</taxon>
        <taxon>Cyperoideae</taxon>
        <taxon>Rhynchosporeae</taxon>
        <taxon>Rhynchospora</taxon>
    </lineage>
</organism>
<dbReference type="SUPFAM" id="SSF117281">
    <property type="entry name" value="Kelch motif"/>
    <property type="match status" value="1"/>
</dbReference>
<evidence type="ECO:0000259" key="3">
    <source>
        <dbReference type="SMART" id="SM00256"/>
    </source>
</evidence>
<dbReference type="InterPro" id="IPR015915">
    <property type="entry name" value="Kelch-typ_b-propeller"/>
</dbReference>
<dbReference type="PANTHER" id="PTHR46344">
    <property type="entry name" value="OS02G0202900 PROTEIN"/>
    <property type="match status" value="1"/>
</dbReference>